<gene>
    <name evidence="2" type="ORF">ILEXP_LOCUS30663</name>
    <name evidence="3" type="ORF">ILEXP_LOCUS30664</name>
</gene>
<proteinExistence type="predicted"/>
<reference evidence="2 4" key="1">
    <citation type="submission" date="2024-02" db="EMBL/GenBank/DDBJ databases">
        <authorList>
            <person name="Vignale AGUSTIN F."/>
            <person name="Sosa J E."/>
            <person name="Modenutti C."/>
        </authorList>
    </citation>
    <scope>NUCLEOTIDE SEQUENCE [LARGE SCALE GENOMIC DNA]</scope>
</reference>
<evidence type="ECO:0000313" key="3">
    <source>
        <dbReference type="EMBL" id="CAK9161837.1"/>
    </source>
</evidence>
<comment type="caution">
    <text evidence="2">The sequence shown here is derived from an EMBL/GenBank/DDBJ whole genome shotgun (WGS) entry which is preliminary data.</text>
</comment>
<feature type="region of interest" description="Disordered" evidence="1">
    <location>
        <begin position="1"/>
        <end position="32"/>
    </location>
</feature>
<organism evidence="2 4">
    <name type="scientific">Ilex paraguariensis</name>
    <name type="common">yerba mate</name>
    <dbReference type="NCBI Taxonomy" id="185542"/>
    <lineage>
        <taxon>Eukaryota</taxon>
        <taxon>Viridiplantae</taxon>
        <taxon>Streptophyta</taxon>
        <taxon>Embryophyta</taxon>
        <taxon>Tracheophyta</taxon>
        <taxon>Spermatophyta</taxon>
        <taxon>Magnoliopsida</taxon>
        <taxon>eudicotyledons</taxon>
        <taxon>Gunneridae</taxon>
        <taxon>Pentapetalae</taxon>
        <taxon>asterids</taxon>
        <taxon>campanulids</taxon>
        <taxon>Aquifoliales</taxon>
        <taxon>Aquifoliaceae</taxon>
        <taxon>Ilex</taxon>
    </lineage>
</organism>
<evidence type="ECO:0000313" key="4">
    <source>
        <dbReference type="Proteomes" id="UP001642360"/>
    </source>
</evidence>
<dbReference type="Proteomes" id="UP001642360">
    <property type="component" value="Unassembled WGS sequence"/>
</dbReference>
<feature type="compositionally biased region" description="Gly residues" evidence="1">
    <location>
        <begin position="20"/>
        <end position="29"/>
    </location>
</feature>
<evidence type="ECO:0000256" key="1">
    <source>
        <dbReference type="SAM" id="MobiDB-lite"/>
    </source>
</evidence>
<dbReference type="AlphaFoldDB" id="A0ABC8SXC7"/>
<keyword evidence="4" id="KW-1185">Reference proteome</keyword>
<protein>
    <recommendedName>
        <fullName evidence="5">AT-hook motif nuclear-localized protein</fullName>
    </recommendedName>
</protein>
<sequence>MKEIHHKGGGRTGSNTSTWGGRGDVGNGHGSKTTARLLGKQIYGATPNPSIGTPSNPSLNQETFASALVEKQSGTSWSVVVEVAKDGGNMKSWNKAKDKGKEKINEEKGGQITIELQTSPSAVTPFEIEREFTPLGINACSLLGPSNGQVIKVLHKAFENESNGNTIVMEVTPNGVATVVAGCSVPSDVYVVEWSADISVEIPTAKSSSLGMALDNSEGTRCNEAEPSNLAELMRENELLRTMVETNRKFDQGVLNH</sequence>
<dbReference type="EMBL" id="CAUOFW020003747">
    <property type="protein sequence ID" value="CAK9161836.1"/>
    <property type="molecule type" value="Genomic_DNA"/>
</dbReference>
<accession>A0ABC8SXC7</accession>
<evidence type="ECO:0000313" key="2">
    <source>
        <dbReference type="EMBL" id="CAK9161836.1"/>
    </source>
</evidence>
<name>A0ABC8SXC7_9AQUA</name>
<dbReference type="EMBL" id="CAUOFW020003747">
    <property type="protein sequence ID" value="CAK9161837.1"/>
    <property type="molecule type" value="Genomic_DNA"/>
</dbReference>
<evidence type="ECO:0008006" key="5">
    <source>
        <dbReference type="Google" id="ProtNLM"/>
    </source>
</evidence>